<evidence type="ECO:0000256" key="11">
    <source>
        <dbReference type="ARBA" id="ARBA00023136"/>
    </source>
</evidence>
<comment type="subcellular location">
    <subcellularLocation>
        <location evidence="1">Endoplasmic reticulum membrane</location>
        <topology evidence="1">Single-pass membrane protein</topology>
    </subcellularLocation>
</comment>
<dbReference type="Pfam" id="PF00535">
    <property type="entry name" value="Glycos_transf_2"/>
    <property type="match status" value="1"/>
</dbReference>
<comment type="similarity">
    <text evidence="3">Belongs to the glycosyltransferase 2 family.</text>
</comment>
<evidence type="ECO:0000256" key="9">
    <source>
        <dbReference type="ARBA" id="ARBA00022968"/>
    </source>
</evidence>
<keyword evidence="6" id="KW-0808">Transferase</keyword>
<evidence type="ECO:0000313" key="15">
    <source>
        <dbReference type="Proteomes" id="UP000178092"/>
    </source>
</evidence>
<accession>A0A1G2R5Q9</accession>
<comment type="pathway">
    <text evidence="2">Protein modification; protein glycosylation.</text>
</comment>
<dbReference type="PANTHER" id="PTHR10859:SF91">
    <property type="entry name" value="DOLICHYL-PHOSPHATE BETA-GLUCOSYLTRANSFERASE"/>
    <property type="match status" value="1"/>
</dbReference>
<dbReference type="AlphaFoldDB" id="A0A1G2R5Q9"/>
<evidence type="ECO:0000256" key="8">
    <source>
        <dbReference type="ARBA" id="ARBA00022824"/>
    </source>
</evidence>
<name>A0A1G2R5Q9_9BACT</name>
<keyword evidence="9" id="KW-0735">Signal-anchor</keyword>
<dbReference type="GO" id="GO:0006487">
    <property type="term" value="P:protein N-linked glycosylation"/>
    <property type="evidence" value="ECO:0007669"/>
    <property type="project" value="TreeGrafter"/>
</dbReference>
<reference evidence="14 15" key="1">
    <citation type="journal article" date="2016" name="Nat. Commun.">
        <title>Thousands of microbial genomes shed light on interconnected biogeochemical processes in an aquifer system.</title>
        <authorList>
            <person name="Anantharaman K."/>
            <person name="Brown C.T."/>
            <person name="Hug L.A."/>
            <person name="Sharon I."/>
            <person name="Castelle C.J."/>
            <person name="Probst A.J."/>
            <person name="Thomas B.C."/>
            <person name="Singh A."/>
            <person name="Wilkins M.J."/>
            <person name="Karaoz U."/>
            <person name="Brodie E.L."/>
            <person name="Williams K.H."/>
            <person name="Hubbard S.S."/>
            <person name="Banfield J.F."/>
        </authorList>
    </citation>
    <scope>NUCLEOTIDE SEQUENCE [LARGE SCALE GENOMIC DNA]</scope>
</reference>
<comment type="catalytic activity">
    <reaction evidence="12">
        <text>a di-trans,poly-cis-dolichyl phosphate + UDP-alpha-D-glucose = a di-trans,poly-cis-dolichyl beta-D-glucosyl phosphate + UDP</text>
        <dbReference type="Rhea" id="RHEA:15401"/>
        <dbReference type="Rhea" id="RHEA-COMP:19498"/>
        <dbReference type="Rhea" id="RHEA-COMP:19502"/>
        <dbReference type="ChEBI" id="CHEBI:57525"/>
        <dbReference type="ChEBI" id="CHEBI:57683"/>
        <dbReference type="ChEBI" id="CHEBI:58223"/>
        <dbReference type="ChEBI" id="CHEBI:58885"/>
        <dbReference type="EC" id="2.4.1.117"/>
    </reaction>
    <physiologicalReaction direction="left-to-right" evidence="12">
        <dbReference type="Rhea" id="RHEA:15402"/>
    </physiologicalReaction>
</comment>
<evidence type="ECO:0000256" key="10">
    <source>
        <dbReference type="ARBA" id="ARBA00022989"/>
    </source>
</evidence>
<evidence type="ECO:0000256" key="5">
    <source>
        <dbReference type="ARBA" id="ARBA00022676"/>
    </source>
</evidence>
<dbReference type="InterPro" id="IPR029044">
    <property type="entry name" value="Nucleotide-diphossugar_trans"/>
</dbReference>
<proteinExistence type="inferred from homology"/>
<dbReference type="InterPro" id="IPR001173">
    <property type="entry name" value="Glyco_trans_2-like"/>
</dbReference>
<dbReference type="SUPFAM" id="SSF53448">
    <property type="entry name" value="Nucleotide-diphospho-sugar transferases"/>
    <property type="match status" value="1"/>
</dbReference>
<evidence type="ECO:0000256" key="2">
    <source>
        <dbReference type="ARBA" id="ARBA00004922"/>
    </source>
</evidence>
<keyword evidence="5" id="KW-0328">Glycosyltransferase</keyword>
<protein>
    <recommendedName>
        <fullName evidence="4">dolichyl-phosphate beta-glucosyltransferase</fullName>
        <ecNumber evidence="4">2.4.1.117</ecNumber>
    </recommendedName>
</protein>
<organism evidence="14 15">
    <name type="scientific">Candidatus Wildermuthbacteria bacterium RIFCSPHIGHO2_02_FULL_45_25</name>
    <dbReference type="NCBI Taxonomy" id="1802450"/>
    <lineage>
        <taxon>Bacteria</taxon>
        <taxon>Candidatus Wildermuthiibacteriota</taxon>
    </lineage>
</organism>
<evidence type="ECO:0000256" key="4">
    <source>
        <dbReference type="ARBA" id="ARBA00012583"/>
    </source>
</evidence>
<gene>
    <name evidence="14" type="ORF">A3C04_04460</name>
</gene>
<evidence type="ECO:0000256" key="7">
    <source>
        <dbReference type="ARBA" id="ARBA00022692"/>
    </source>
</evidence>
<feature type="domain" description="Glycosyltransferase 2-like" evidence="13">
    <location>
        <begin position="7"/>
        <end position="176"/>
    </location>
</feature>
<evidence type="ECO:0000256" key="6">
    <source>
        <dbReference type="ARBA" id="ARBA00022679"/>
    </source>
</evidence>
<dbReference type="PANTHER" id="PTHR10859">
    <property type="entry name" value="GLYCOSYL TRANSFERASE"/>
    <property type="match status" value="1"/>
</dbReference>
<keyword evidence="10" id="KW-1133">Transmembrane helix</keyword>
<evidence type="ECO:0000313" key="14">
    <source>
        <dbReference type="EMBL" id="OHA67898.1"/>
    </source>
</evidence>
<dbReference type="GO" id="GO:0004581">
    <property type="term" value="F:dolichyl-phosphate beta-glucosyltransferase activity"/>
    <property type="evidence" value="ECO:0007669"/>
    <property type="project" value="UniProtKB-EC"/>
</dbReference>
<dbReference type="InterPro" id="IPR035518">
    <property type="entry name" value="DPG_synthase"/>
</dbReference>
<dbReference type="Gene3D" id="3.90.550.10">
    <property type="entry name" value="Spore Coat Polysaccharide Biosynthesis Protein SpsA, Chain A"/>
    <property type="match status" value="1"/>
</dbReference>
<comment type="caution">
    <text evidence="14">The sequence shown here is derived from an EMBL/GenBank/DDBJ whole genome shotgun (WGS) entry which is preliminary data.</text>
</comment>
<dbReference type="CDD" id="cd04188">
    <property type="entry name" value="DPG_synthase"/>
    <property type="match status" value="1"/>
</dbReference>
<sequence length="242" mass="27518">MSIPKLSVIIPAYNEEKRLPKTLESVISYLAKQTYQSEVLVVNDGSKDGTATIVRELAKNIPSLRLLDNQENHGKGFVVRQGMLAAKGEWRVFMDADNSTSIDHIHRMWLEKDQGFEVIIGSRDIKGAVIPVPQSWLRRRLGDVFNLMVQVLSELWGIWDTQCGFKGFSAKATQEIFSKATVNRWAFDVELLVIAKKHGYKVKEIPVTWINDANSKVKLSGMINMLLEIGQIRLNMWKGKYK</sequence>
<keyword evidence="11" id="KW-0472">Membrane</keyword>
<dbReference type="EC" id="2.4.1.117" evidence="4"/>
<keyword evidence="7" id="KW-0812">Transmembrane</keyword>
<dbReference type="EMBL" id="MHTV01000001">
    <property type="protein sequence ID" value="OHA67898.1"/>
    <property type="molecule type" value="Genomic_DNA"/>
</dbReference>
<evidence type="ECO:0000256" key="12">
    <source>
        <dbReference type="ARBA" id="ARBA00045097"/>
    </source>
</evidence>
<evidence type="ECO:0000259" key="13">
    <source>
        <dbReference type="Pfam" id="PF00535"/>
    </source>
</evidence>
<evidence type="ECO:0000256" key="1">
    <source>
        <dbReference type="ARBA" id="ARBA00004389"/>
    </source>
</evidence>
<keyword evidence="8" id="KW-0256">Endoplasmic reticulum</keyword>
<evidence type="ECO:0000256" key="3">
    <source>
        <dbReference type="ARBA" id="ARBA00006739"/>
    </source>
</evidence>
<dbReference type="Proteomes" id="UP000178092">
    <property type="component" value="Unassembled WGS sequence"/>
</dbReference>